<accession>A0ABS9B717</accession>
<comment type="caution">
    <text evidence="2">The sequence shown here is derived from an EMBL/GenBank/DDBJ whole genome shotgun (WGS) entry which is preliminary data.</text>
</comment>
<keyword evidence="3" id="KW-1185">Reference proteome</keyword>
<dbReference type="InterPro" id="IPR019065">
    <property type="entry name" value="RE_NgoFVII_N"/>
</dbReference>
<dbReference type="EMBL" id="JABFTQ010000009">
    <property type="protein sequence ID" value="MCE8048003.1"/>
    <property type="molecule type" value="Genomic_DNA"/>
</dbReference>
<name>A0ABS9B717_9GAMM</name>
<protein>
    <submittedName>
        <fullName evidence="2">NgoFVII family restriction endonuclease</fullName>
    </submittedName>
</protein>
<feature type="domain" description="Restriction endonuclease type II NgoFVII N-terminal" evidence="1">
    <location>
        <begin position="63"/>
        <end position="129"/>
    </location>
</feature>
<sequence>MRLVRHGNALEELIVKLTTAHEKIDFAVAWASSGTAAFTEISNRRKKINKAVIGTHFYQTHPDVLDDFVGDKRTRFVLQPQGVFHPKLYVFTSGGEWEILIGSANLTRGAFDKNSEVMLHFTNQDAPDSILQESQDIISGYWADGDEVSKQIADTYRNLWKAQQPSLRRVSSNYGESGKFKAPIHTSIMSMSWDDFFRAVKKDPYHGFSERCDLLDQVQREFRDSPNYSEMSLGVRKTIAGLPNDYNDHWAWFGSMKGAGYFHQAINNNDPHISAALDEIPLEGGITEQHYRSYIEEFVKAFPHGRDGVAVASRLLALKRPDHFVCLDGKNRSQLCKDFGVKKTDMNYDRYWDEVICPIMDSVWWNAPVPTSKSQLKVWAGRAAMLDALFYQP</sequence>
<gene>
    <name evidence="2" type="ORF">HOP60_14840</name>
</gene>
<dbReference type="RefSeq" id="WP_234251058.1">
    <property type="nucleotide sequence ID" value="NZ_JABFTQ010000009.1"/>
</dbReference>
<evidence type="ECO:0000313" key="3">
    <source>
        <dbReference type="Proteomes" id="UP001320154"/>
    </source>
</evidence>
<dbReference type="CDD" id="cd09117">
    <property type="entry name" value="PLDc_Bfil_DEXD_like"/>
    <property type="match status" value="1"/>
</dbReference>
<dbReference type="GO" id="GO:0004519">
    <property type="term" value="F:endonuclease activity"/>
    <property type="evidence" value="ECO:0007669"/>
    <property type="project" value="UniProtKB-KW"/>
</dbReference>
<proteinExistence type="predicted"/>
<keyword evidence="2" id="KW-0378">Hydrolase</keyword>
<organism evidence="2 3">
    <name type="scientific">Billgrantia desiderata</name>
    <dbReference type="NCBI Taxonomy" id="52021"/>
    <lineage>
        <taxon>Bacteria</taxon>
        <taxon>Pseudomonadati</taxon>
        <taxon>Pseudomonadota</taxon>
        <taxon>Gammaproteobacteria</taxon>
        <taxon>Oceanospirillales</taxon>
        <taxon>Halomonadaceae</taxon>
        <taxon>Billgrantia</taxon>
    </lineage>
</organism>
<keyword evidence="2" id="KW-0255">Endonuclease</keyword>
<evidence type="ECO:0000259" key="1">
    <source>
        <dbReference type="Pfam" id="PF09565"/>
    </source>
</evidence>
<keyword evidence="2" id="KW-0540">Nuclease</keyword>
<reference evidence="2 3" key="1">
    <citation type="journal article" date="2021" name="Front. Microbiol.">
        <title>Aerobic Denitrification and Heterotrophic Sulfur Oxidation in the Genus Halomonas Revealed by Six Novel Species Characterizations and Genome-Based Analysis.</title>
        <authorList>
            <person name="Wang L."/>
            <person name="Shao Z."/>
        </authorList>
    </citation>
    <scope>NUCLEOTIDE SEQUENCE [LARGE SCALE GENOMIC DNA]</scope>
    <source>
        <strain evidence="2 3">MCCC 1A05748</strain>
    </source>
</reference>
<dbReference type="Gene3D" id="3.30.870.10">
    <property type="entry name" value="Endonuclease Chain A"/>
    <property type="match status" value="1"/>
</dbReference>
<dbReference type="Pfam" id="PF09565">
    <property type="entry name" value="RE_NgoFVII"/>
    <property type="match status" value="1"/>
</dbReference>
<dbReference type="Proteomes" id="UP001320154">
    <property type="component" value="Unassembled WGS sequence"/>
</dbReference>
<dbReference type="SUPFAM" id="SSF56024">
    <property type="entry name" value="Phospholipase D/nuclease"/>
    <property type="match status" value="1"/>
</dbReference>
<evidence type="ECO:0000313" key="2">
    <source>
        <dbReference type="EMBL" id="MCE8048003.1"/>
    </source>
</evidence>